<dbReference type="PANTHER" id="PTHR10507">
    <property type="entry name" value="CDC45-RELATED PROTEIN"/>
    <property type="match status" value="1"/>
</dbReference>
<comment type="similarity">
    <text evidence="2">Belongs to the CDC45 family.</text>
</comment>
<reference evidence="6 7" key="2">
    <citation type="submission" date="2020-07" db="EMBL/GenBank/DDBJ databases">
        <title>Genome assembly of wild tea tree DASZ reveals pedigree and selection history of tea varieties.</title>
        <authorList>
            <person name="Zhang W."/>
        </authorList>
    </citation>
    <scope>NUCLEOTIDE SEQUENCE [LARGE SCALE GENOMIC DNA]</scope>
    <source>
        <strain evidence="7">cv. G240</strain>
        <tissue evidence="6">Leaf</tissue>
    </source>
</reference>
<dbReference type="InterPro" id="IPR003874">
    <property type="entry name" value="CDC45"/>
</dbReference>
<proteinExistence type="inferred from homology"/>
<dbReference type="GO" id="GO:0000727">
    <property type="term" value="P:double-strand break repair via break-induced replication"/>
    <property type="evidence" value="ECO:0007669"/>
    <property type="project" value="TreeGrafter"/>
</dbReference>
<dbReference type="AlphaFoldDB" id="A0A7J7GQC3"/>
<dbReference type="GO" id="GO:1902977">
    <property type="term" value="P:mitotic DNA replication preinitiation complex assembly"/>
    <property type="evidence" value="ECO:0007669"/>
    <property type="project" value="TreeGrafter"/>
</dbReference>
<protein>
    <submittedName>
        <fullName evidence="6">Uncharacterized protein</fullName>
    </submittedName>
</protein>
<dbReference type="GO" id="GO:0003688">
    <property type="term" value="F:DNA replication origin binding"/>
    <property type="evidence" value="ECO:0007669"/>
    <property type="project" value="TreeGrafter"/>
</dbReference>
<name>A0A7J7GQC3_CAMSI</name>
<dbReference type="GO" id="GO:0003697">
    <property type="term" value="F:single-stranded DNA binding"/>
    <property type="evidence" value="ECO:0007669"/>
    <property type="project" value="TreeGrafter"/>
</dbReference>
<dbReference type="EMBL" id="JACBKZ010000009">
    <property type="protein sequence ID" value="KAF5942999.1"/>
    <property type="molecule type" value="Genomic_DNA"/>
</dbReference>
<dbReference type="Proteomes" id="UP000593564">
    <property type="component" value="Unassembled WGS sequence"/>
</dbReference>
<dbReference type="PANTHER" id="PTHR10507:SF0">
    <property type="entry name" value="CELL DIVISION CONTROL PROTEIN 45 HOMOLOG"/>
    <property type="match status" value="1"/>
</dbReference>
<sequence>MGFRLEDCKHKFQYMNVEIKGQMKEEFEEFLPEYGVNDFYYRGFCLQHGYSSRISTADVVYGVTTLLESIVESDGSCASKQFGVAYNALSLSKFEK</sequence>
<evidence type="ECO:0000256" key="3">
    <source>
        <dbReference type="ARBA" id="ARBA00022705"/>
    </source>
</evidence>
<gene>
    <name evidence="6" type="ORF">HYC85_020641</name>
</gene>
<evidence type="ECO:0000313" key="7">
    <source>
        <dbReference type="Proteomes" id="UP000593564"/>
    </source>
</evidence>
<comment type="subcellular location">
    <subcellularLocation>
        <location evidence="1">Nucleus</location>
    </subcellularLocation>
</comment>
<reference evidence="7" key="1">
    <citation type="journal article" date="2020" name="Nat. Commun.">
        <title>Genome assembly of wild tea tree DASZ reveals pedigree and selection history of tea varieties.</title>
        <authorList>
            <person name="Zhang W."/>
            <person name="Zhang Y."/>
            <person name="Qiu H."/>
            <person name="Guo Y."/>
            <person name="Wan H."/>
            <person name="Zhang X."/>
            <person name="Scossa F."/>
            <person name="Alseekh S."/>
            <person name="Zhang Q."/>
            <person name="Wang P."/>
            <person name="Xu L."/>
            <person name="Schmidt M.H."/>
            <person name="Jia X."/>
            <person name="Li D."/>
            <person name="Zhu A."/>
            <person name="Guo F."/>
            <person name="Chen W."/>
            <person name="Ni D."/>
            <person name="Usadel B."/>
            <person name="Fernie A.R."/>
            <person name="Wen W."/>
        </authorList>
    </citation>
    <scope>NUCLEOTIDE SEQUENCE [LARGE SCALE GENOMIC DNA]</scope>
    <source>
        <strain evidence="7">cv. G240</strain>
    </source>
</reference>
<keyword evidence="4" id="KW-0539">Nucleus</keyword>
<comment type="caution">
    <text evidence="6">The sequence shown here is derived from an EMBL/GenBank/DDBJ whole genome shotgun (WGS) entry which is preliminary data.</text>
</comment>
<dbReference type="GO" id="GO:0031261">
    <property type="term" value="C:DNA replication preinitiation complex"/>
    <property type="evidence" value="ECO:0007669"/>
    <property type="project" value="TreeGrafter"/>
</dbReference>
<evidence type="ECO:0000256" key="1">
    <source>
        <dbReference type="ARBA" id="ARBA00004123"/>
    </source>
</evidence>
<dbReference type="Pfam" id="PF02724">
    <property type="entry name" value="CDC45"/>
    <property type="match status" value="1"/>
</dbReference>
<dbReference type="GO" id="GO:0003682">
    <property type="term" value="F:chromatin binding"/>
    <property type="evidence" value="ECO:0007669"/>
    <property type="project" value="TreeGrafter"/>
</dbReference>
<keyword evidence="5" id="KW-0131">Cell cycle</keyword>
<dbReference type="GO" id="GO:0006270">
    <property type="term" value="P:DNA replication initiation"/>
    <property type="evidence" value="ECO:0007669"/>
    <property type="project" value="InterPro"/>
</dbReference>
<evidence type="ECO:0000256" key="4">
    <source>
        <dbReference type="ARBA" id="ARBA00023242"/>
    </source>
</evidence>
<keyword evidence="3" id="KW-0235">DNA replication</keyword>
<evidence type="ECO:0000313" key="6">
    <source>
        <dbReference type="EMBL" id="KAF5942999.1"/>
    </source>
</evidence>
<evidence type="ECO:0000256" key="5">
    <source>
        <dbReference type="ARBA" id="ARBA00023306"/>
    </source>
</evidence>
<accession>A0A7J7GQC3</accession>
<organism evidence="6 7">
    <name type="scientific">Camellia sinensis</name>
    <name type="common">Tea plant</name>
    <name type="synonym">Thea sinensis</name>
    <dbReference type="NCBI Taxonomy" id="4442"/>
    <lineage>
        <taxon>Eukaryota</taxon>
        <taxon>Viridiplantae</taxon>
        <taxon>Streptophyta</taxon>
        <taxon>Embryophyta</taxon>
        <taxon>Tracheophyta</taxon>
        <taxon>Spermatophyta</taxon>
        <taxon>Magnoliopsida</taxon>
        <taxon>eudicotyledons</taxon>
        <taxon>Gunneridae</taxon>
        <taxon>Pentapetalae</taxon>
        <taxon>asterids</taxon>
        <taxon>Ericales</taxon>
        <taxon>Theaceae</taxon>
        <taxon>Camellia</taxon>
    </lineage>
</organism>
<evidence type="ECO:0000256" key="2">
    <source>
        <dbReference type="ARBA" id="ARBA00010727"/>
    </source>
</evidence>
<keyword evidence="7" id="KW-1185">Reference proteome</keyword>